<dbReference type="Pfam" id="PF00269">
    <property type="entry name" value="SASP"/>
    <property type="match status" value="1"/>
</dbReference>
<sequence>MAGKKKQPVDLANLPKEEKLKYEIAEELGLLDRVMEQGWKSLSSKETGRIGGLMTKKRKAQKEVQK</sequence>
<dbReference type="EMBL" id="JAAIUO010000004">
    <property type="protein sequence ID" value="NSK14666.1"/>
    <property type="molecule type" value="Genomic_DNA"/>
</dbReference>
<keyword evidence="4" id="KW-1185">Reference proteome</keyword>
<proteinExistence type="predicted"/>
<dbReference type="EMBL" id="JAAITX010000004">
    <property type="protein sequence ID" value="NVH58440.1"/>
    <property type="molecule type" value="Genomic_DNA"/>
</dbReference>
<accession>A0A850HJ73</accession>
<organism evidence="3 4">
    <name type="scientific">Dorea phocaeensis</name>
    <dbReference type="NCBI Taxonomy" id="2040291"/>
    <lineage>
        <taxon>Bacteria</taxon>
        <taxon>Bacillati</taxon>
        <taxon>Bacillota</taxon>
        <taxon>Clostridia</taxon>
        <taxon>Lachnospirales</taxon>
        <taxon>Lachnospiraceae</taxon>
        <taxon>Dorea</taxon>
    </lineage>
</organism>
<comment type="caution">
    <text evidence="3">The sequence shown here is derived from an EMBL/GenBank/DDBJ whole genome shotgun (WGS) entry which is preliminary data.</text>
</comment>
<reference evidence="3" key="2">
    <citation type="submission" date="2020-02" db="EMBL/GenBank/DDBJ databases">
        <authorList>
            <person name="Littmann E."/>
            <person name="Sorbara M."/>
        </authorList>
    </citation>
    <scope>NUCLEOTIDE SEQUENCE</scope>
    <source>
        <strain evidence="3">MSK.17.11</strain>
        <strain evidence="2">MSK.17.38</strain>
    </source>
</reference>
<dbReference type="GO" id="GO:0006265">
    <property type="term" value="P:DNA topological change"/>
    <property type="evidence" value="ECO:0007669"/>
    <property type="project" value="InterPro"/>
</dbReference>
<evidence type="ECO:0000313" key="4">
    <source>
        <dbReference type="Proteomes" id="UP000528555"/>
    </source>
</evidence>
<dbReference type="GO" id="GO:0003690">
    <property type="term" value="F:double-stranded DNA binding"/>
    <property type="evidence" value="ECO:0007669"/>
    <property type="project" value="InterPro"/>
</dbReference>
<dbReference type="AlphaFoldDB" id="A0A850HJ73"/>
<evidence type="ECO:0000313" key="5">
    <source>
        <dbReference type="Proteomes" id="UP000701680"/>
    </source>
</evidence>
<reference evidence="4 5" key="1">
    <citation type="journal article" date="2020" name="Cell Host Microbe">
        <title>Functional and Genomic Variation between Human-Derived Isolates of Lachnospiraceae Reveals Inter- and Intra-Species Diversity.</title>
        <authorList>
            <person name="Sorbara M.T."/>
            <person name="Littmann E.R."/>
            <person name="Fontana E."/>
            <person name="Moody T.U."/>
            <person name="Kohout C.E."/>
            <person name="Gjonbalaj M."/>
            <person name="Eaton V."/>
            <person name="Seok R."/>
            <person name="Leiner I.M."/>
            <person name="Pamer E.G."/>
        </authorList>
    </citation>
    <scope>NUCLEOTIDE SEQUENCE [LARGE SCALE GENOMIC DNA]</scope>
    <source>
        <strain evidence="3 4">MSK.17.11</strain>
        <strain evidence="2 5">MSK.17.38</strain>
    </source>
</reference>
<comment type="function">
    <text evidence="1">SASP are bound to spore DNA. They are double-stranded DNA-binding proteins that cause DNA to change to an a-like conformation. They protect the DNA backbone from chemical and enzymatic cleavage and are thus involved in dormant spore's high resistance to UV light.</text>
</comment>
<dbReference type="Proteomes" id="UP000701680">
    <property type="component" value="Unassembled WGS sequence"/>
</dbReference>
<gene>
    <name evidence="3" type="ORF">G5A66_07225</name>
    <name evidence="2" type="ORF">G5A75_07245</name>
</gene>
<evidence type="ECO:0000313" key="3">
    <source>
        <dbReference type="EMBL" id="NVH58440.1"/>
    </source>
</evidence>
<evidence type="ECO:0000256" key="1">
    <source>
        <dbReference type="ARBA" id="ARBA00003863"/>
    </source>
</evidence>
<protein>
    <submittedName>
        <fullName evidence="3">Small, acid-soluble spore protein, alpha/beta type</fullName>
    </submittedName>
</protein>
<dbReference type="InterPro" id="IPR001448">
    <property type="entry name" value="SASP_alpha/beta-type"/>
</dbReference>
<dbReference type="OrthoDB" id="1708261at2"/>
<dbReference type="Gene3D" id="6.10.10.80">
    <property type="entry name" value="Small, acid-soluble spore protein, alpha/beta type-like"/>
    <property type="match status" value="1"/>
</dbReference>
<dbReference type="RefSeq" id="WP_101695823.1">
    <property type="nucleotide sequence ID" value="NZ_JAAITX010000004.1"/>
</dbReference>
<evidence type="ECO:0000313" key="2">
    <source>
        <dbReference type="EMBL" id="NSK14666.1"/>
    </source>
</evidence>
<name>A0A850HJ73_9FIRM</name>
<dbReference type="InterPro" id="IPR038300">
    <property type="entry name" value="SASP_sf_alpha/beta"/>
</dbReference>
<dbReference type="Proteomes" id="UP000528555">
    <property type="component" value="Unassembled WGS sequence"/>
</dbReference>